<dbReference type="PANTHER" id="PTHR35910:SF6">
    <property type="entry name" value="2EXR DOMAIN-CONTAINING PROTEIN"/>
    <property type="match status" value="1"/>
</dbReference>
<evidence type="ECO:0000259" key="2">
    <source>
        <dbReference type="Pfam" id="PF20150"/>
    </source>
</evidence>
<gene>
    <name evidence="3" type="ORF">VTL71DRAFT_10376</name>
</gene>
<dbReference type="Proteomes" id="UP001595075">
    <property type="component" value="Unassembled WGS sequence"/>
</dbReference>
<proteinExistence type="predicted"/>
<dbReference type="EMBL" id="JAZHXI010000003">
    <property type="protein sequence ID" value="KAL2073052.1"/>
    <property type="molecule type" value="Genomic_DNA"/>
</dbReference>
<dbReference type="InterPro" id="IPR045518">
    <property type="entry name" value="2EXR"/>
</dbReference>
<feature type="domain" description="2EXR" evidence="2">
    <location>
        <begin position="200"/>
        <end position="290"/>
    </location>
</feature>
<evidence type="ECO:0000256" key="1">
    <source>
        <dbReference type="SAM" id="MobiDB-lite"/>
    </source>
</evidence>
<protein>
    <recommendedName>
        <fullName evidence="2">2EXR domain-containing protein</fullName>
    </recommendedName>
</protein>
<keyword evidence="4" id="KW-1185">Reference proteome</keyword>
<reference evidence="3 4" key="1">
    <citation type="journal article" date="2024" name="Commun. Biol.">
        <title>Comparative genomic analysis of thermophilic fungi reveals convergent evolutionary adaptations and gene losses.</title>
        <authorList>
            <person name="Steindorff A.S."/>
            <person name="Aguilar-Pontes M.V."/>
            <person name="Robinson A.J."/>
            <person name="Andreopoulos B."/>
            <person name="LaButti K."/>
            <person name="Kuo A."/>
            <person name="Mondo S."/>
            <person name="Riley R."/>
            <person name="Otillar R."/>
            <person name="Haridas S."/>
            <person name="Lipzen A."/>
            <person name="Grimwood J."/>
            <person name="Schmutz J."/>
            <person name="Clum A."/>
            <person name="Reid I.D."/>
            <person name="Moisan M.C."/>
            <person name="Butler G."/>
            <person name="Nguyen T.T.M."/>
            <person name="Dewar K."/>
            <person name="Conant G."/>
            <person name="Drula E."/>
            <person name="Henrissat B."/>
            <person name="Hansel C."/>
            <person name="Singer S."/>
            <person name="Hutchinson M.I."/>
            <person name="de Vries R.P."/>
            <person name="Natvig D.O."/>
            <person name="Powell A.J."/>
            <person name="Tsang A."/>
            <person name="Grigoriev I.V."/>
        </authorList>
    </citation>
    <scope>NUCLEOTIDE SEQUENCE [LARGE SCALE GENOMIC DNA]</scope>
    <source>
        <strain evidence="3 4">CBS 494.80</strain>
    </source>
</reference>
<feature type="region of interest" description="Disordered" evidence="1">
    <location>
        <begin position="407"/>
        <end position="434"/>
    </location>
</feature>
<name>A0ABR4CU01_9HELO</name>
<organism evidence="3 4">
    <name type="scientific">Oculimacula yallundae</name>
    <dbReference type="NCBI Taxonomy" id="86028"/>
    <lineage>
        <taxon>Eukaryota</taxon>
        <taxon>Fungi</taxon>
        <taxon>Dikarya</taxon>
        <taxon>Ascomycota</taxon>
        <taxon>Pezizomycotina</taxon>
        <taxon>Leotiomycetes</taxon>
        <taxon>Helotiales</taxon>
        <taxon>Ploettnerulaceae</taxon>
        <taxon>Oculimacula</taxon>
    </lineage>
</organism>
<evidence type="ECO:0000313" key="4">
    <source>
        <dbReference type="Proteomes" id="UP001595075"/>
    </source>
</evidence>
<dbReference type="PANTHER" id="PTHR35910">
    <property type="entry name" value="2EXR DOMAIN-CONTAINING PROTEIN"/>
    <property type="match status" value="1"/>
</dbReference>
<feature type="compositionally biased region" description="Polar residues" evidence="1">
    <location>
        <begin position="423"/>
        <end position="434"/>
    </location>
</feature>
<sequence length="434" mass="48680">MGPLGSRSGSTNGPPAIETSWSTFQEYLDAPHSLDPVDPSNPTQIDWYSWYTQNLSEENALQSFHPETSPNGNSHQSHIPSSTQVMSFDAMVAQSCLRQVQLGPGNIFEGGSDARGLAQSAVAESPRITGYIPTFFKGPMVESLHQAPKLTPGQLRVSLSTSLLCGLARKLVLRLKAYNDLQSLSGKKLRALEAQKRTAFHPFPRLPLELRYMIYDFMIPDRRVIEIKETKPYNRRNDRDIITVLYDFPAVFYISGEARDWATRAFNYKLAFGANLQGRAIYYDPLRDSLLFHDLRVFEKFFNTDFGSRMEVRTKVDKSKTIEAPLFLAVNRAWEMCINPRSYKILGQPKNIVLARSGGGDGRMDMYAKQGIEDQLVEPTAVANGIIPPETVRLMTFKTLRDEVEKLNRPPPAPRVPVLPILHNSNGTTNTAGN</sequence>
<accession>A0ABR4CU01</accession>
<comment type="caution">
    <text evidence="3">The sequence shown here is derived from an EMBL/GenBank/DDBJ whole genome shotgun (WGS) entry which is preliminary data.</text>
</comment>
<dbReference type="Pfam" id="PF20150">
    <property type="entry name" value="2EXR"/>
    <property type="match status" value="1"/>
</dbReference>
<evidence type="ECO:0000313" key="3">
    <source>
        <dbReference type="EMBL" id="KAL2073052.1"/>
    </source>
</evidence>